<organism evidence="7 8">
    <name type="scientific">Massilia cellulosiltytica</name>
    <dbReference type="NCBI Taxonomy" id="2683234"/>
    <lineage>
        <taxon>Bacteria</taxon>
        <taxon>Pseudomonadati</taxon>
        <taxon>Pseudomonadota</taxon>
        <taxon>Betaproteobacteria</taxon>
        <taxon>Burkholderiales</taxon>
        <taxon>Oxalobacteraceae</taxon>
        <taxon>Telluria group</taxon>
        <taxon>Massilia</taxon>
    </lineage>
</organism>
<evidence type="ECO:0000313" key="7">
    <source>
        <dbReference type="EMBL" id="MVW60094.1"/>
    </source>
</evidence>
<keyword evidence="4" id="KW-0862">Zinc</keyword>
<dbReference type="Pfam" id="PF02900">
    <property type="entry name" value="LigB"/>
    <property type="match status" value="1"/>
</dbReference>
<protein>
    <submittedName>
        <fullName evidence="7">Dioxygenase</fullName>
    </submittedName>
</protein>
<dbReference type="RefSeq" id="WP_160408316.1">
    <property type="nucleotide sequence ID" value="NZ_WSES01000003.1"/>
</dbReference>
<dbReference type="AlphaFoldDB" id="A0A7X3K6P3"/>
<dbReference type="SUPFAM" id="SSF53213">
    <property type="entry name" value="LigB-like"/>
    <property type="match status" value="1"/>
</dbReference>
<gene>
    <name evidence="7" type="ORF">GPY61_09125</name>
</gene>
<sequence>MTRLPTYFVSHGGGPWPWMKDQYGPTYAELEASLVDIKRQVGVRPTAVLVVTSHWETDDFTVSSGTAPGMIYDYGGFPPHTYQIRYPAPGEPQLAARVVQLLNDAGQPARLDAERGFDHGTFSMLAPIYPEADMPVVQLSIRHGYDPAAHLAAGRALAPLRDEGVLILGSGLSFHNLRQFGPGGALASNAFDTWLQHVLLELSPADREQALLHWSEAPYARMAHPREDHLVPLWVALGAAEQEPAACVYHEESFFGALTVSSFRFGDAAA</sequence>
<comment type="caution">
    <text evidence="7">The sequence shown here is derived from an EMBL/GenBank/DDBJ whole genome shotgun (WGS) entry which is preliminary data.</text>
</comment>
<dbReference type="GO" id="GO:0008198">
    <property type="term" value="F:ferrous iron binding"/>
    <property type="evidence" value="ECO:0007669"/>
    <property type="project" value="InterPro"/>
</dbReference>
<feature type="domain" description="Extradiol ring-cleavage dioxygenase class III enzyme subunit B" evidence="6">
    <location>
        <begin position="30"/>
        <end position="246"/>
    </location>
</feature>
<comment type="cofactor">
    <cofactor evidence="1">
        <name>Zn(2+)</name>
        <dbReference type="ChEBI" id="CHEBI:29105"/>
    </cofactor>
</comment>
<evidence type="ECO:0000256" key="4">
    <source>
        <dbReference type="ARBA" id="ARBA00022833"/>
    </source>
</evidence>
<keyword evidence="5" id="KW-0560">Oxidoreductase</keyword>
<dbReference type="InterPro" id="IPR014436">
    <property type="entry name" value="Extradiol_dOase_DODA"/>
</dbReference>
<dbReference type="InterPro" id="IPR004183">
    <property type="entry name" value="Xdiol_dOase_suB"/>
</dbReference>
<dbReference type="PANTHER" id="PTHR30096:SF0">
    <property type="entry name" value="4,5-DOPA DIOXYGENASE EXTRADIOL-LIKE PROTEIN"/>
    <property type="match status" value="1"/>
</dbReference>
<name>A0A7X3K6P3_9BURK</name>
<evidence type="ECO:0000256" key="2">
    <source>
        <dbReference type="ARBA" id="ARBA00007581"/>
    </source>
</evidence>
<proteinExistence type="inferred from homology"/>
<keyword evidence="7" id="KW-0223">Dioxygenase</keyword>
<dbReference type="PIRSF" id="PIRSF006157">
    <property type="entry name" value="Doxgns_DODA"/>
    <property type="match status" value="1"/>
</dbReference>
<comment type="similarity">
    <text evidence="2">Belongs to the DODA-type extradiol aromatic ring-opening dioxygenase family.</text>
</comment>
<dbReference type="PANTHER" id="PTHR30096">
    <property type="entry name" value="4,5-DOPA DIOXYGENASE EXTRADIOL-LIKE PROTEIN"/>
    <property type="match status" value="1"/>
</dbReference>
<dbReference type="GO" id="GO:0008270">
    <property type="term" value="F:zinc ion binding"/>
    <property type="evidence" value="ECO:0007669"/>
    <property type="project" value="InterPro"/>
</dbReference>
<dbReference type="Gene3D" id="3.40.830.10">
    <property type="entry name" value="LigB-like"/>
    <property type="match status" value="1"/>
</dbReference>
<evidence type="ECO:0000256" key="1">
    <source>
        <dbReference type="ARBA" id="ARBA00001947"/>
    </source>
</evidence>
<evidence type="ECO:0000256" key="5">
    <source>
        <dbReference type="ARBA" id="ARBA00023002"/>
    </source>
</evidence>
<dbReference type="Proteomes" id="UP000443353">
    <property type="component" value="Unassembled WGS sequence"/>
</dbReference>
<evidence type="ECO:0000259" key="6">
    <source>
        <dbReference type="Pfam" id="PF02900"/>
    </source>
</evidence>
<evidence type="ECO:0000313" key="8">
    <source>
        <dbReference type="Proteomes" id="UP000443353"/>
    </source>
</evidence>
<dbReference type="CDD" id="cd07363">
    <property type="entry name" value="45_DOPA_Dioxygenase"/>
    <property type="match status" value="1"/>
</dbReference>
<accession>A0A7X3K6P3</accession>
<keyword evidence="8" id="KW-1185">Reference proteome</keyword>
<evidence type="ECO:0000256" key="3">
    <source>
        <dbReference type="ARBA" id="ARBA00022723"/>
    </source>
</evidence>
<keyword evidence="3" id="KW-0479">Metal-binding</keyword>
<reference evidence="7 8" key="1">
    <citation type="submission" date="2019-12" db="EMBL/GenBank/DDBJ databases">
        <authorList>
            <person name="Li C."/>
            <person name="Zhao J."/>
        </authorList>
    </citation>
    <scope>NUCLEOTIDE SEQUENCE [LARGE SCALE GENOMIC DNA]</scope>
    <source>
        <strain evidence="7 8">NEAU-DD11</strain>
    </source>
</reference>
<dbReference type="EMBL" id="WSES01000003">
    <property type="protein sequence ID" value="MVW60094.1"/>
    <property type="molecule type" value="Genomic_DNA"/>
</dbReference>
<dbReference type="GO" id="GO:0016702">
    <property type="term" value="F:oxidoreductase activity, acting on single donors with incorporation of molecular oxygen, incorporation of two atoms of oxygen"/>
    <property type="evidence" value="ECO:0007669"/>
    <property type="project" value="UniProtKB-ARBA"/>
</dbReference>